<reference evidence="1 2" key="1">
    <citation type="submission" date="2023-07" db="EMBL/GenBank/DDBJ databases">
        <title>Genomic Encyclopedia of Type Strains, Phase IV (KMG-IV): sequencing the most valuable type-strain genomes for metagenomic binning, comparative biology and taxonomic classification.</title>
        <authorList>
            <person name="Goeker M."/>
        </authorList>
    </citation>
    <scope>NUCLEOTIDE SEQUENCE [LARGE SCALE GENOMIC DNA]</scope>
    <source>
        <strain evidence="1 2">DSM 19562</strain>
    </source>
</reference>
<sequence length="52" mass="5836">MDGCDKARQLTGWGGIVSHIGANYAGCEIRARFGVCEMKSWHLAHSRQWKIC</sequence>
<dbReference type="Proteomes" id="UP001236369">
    <property type="component" value="Unassembled WGS sequence"/>
</dbReference>
<comment type="caution">
    <text evidence="1">The sequence shown here is derived from an EMBL/GenBank/DDBJ whole genome shotgun (WGS) entry which is preliminary data.</text>
</comment>
<protein>
    <submittedName>
        <fullName evidence="1">Uncharacterized protein</fullName>
    </submittedName>
</protein>
<organism evidence="1 2">
    <name type="scientific">Methylobacterium persicinum</name>
    <dbReference type="NCBI Taxonomy" id="374426"/>
    <lineage>
        <taxon>Bacteria</taxon>
        <taxon>Pseudomonadati</taxon>
        <taxon>Pseudomonadota</taxon>
        <taxon>Alphaproteobacteria</taxon>
        <taxon>Hyphomicrobiales</taxon>
        <taxon>Methylobacteriaceae</taxon>
        <taxon>Methylobacterium</taxon>
    </lineage>
</organism>
<proteinExistence type="predicted"/>
<gene>
    <name evidence="1" type="ORF">QO016_000076</name>
</gene>
<dbReference type="EMBL" id="JAUSVV010000001">
    <property type="protein sequence ID" value="MDQ0440599.1"/>
    <property type="molecule type" value="Genomic_DNA"/>
</dbReference>
<name>A0ABU0HE54_9HYPH</name>
<accession>A0ABU0HE54</accession>
<evidence type="ECO:0000313" key="2">
    <source>
        <dbReference type="Proteomes" id="UP001236369"/>
    </source>
</evidence>
<evidence type="ECO:0000313" key="1">
    <source>
        <dbReference type="EMBL" id="MDQ0440599.1"/>
    </source>
</evidence>
<keyword evidence="2" id="KW-1185">Reference proteome</keyword>